<sequence length="45" mass="5254">MDSNVDRPSLRQRMRRWMPALICALVLAWIMWLAVLISDMPAVVK</sequence>
<protein>
    <submittedName>
        <fullName evidence="2">Uncharacterized protein</fullName>
    </submittedName>
</protein>
<dbReference type="EMBL" id="JBHTMK010000005">
    <property type="protein sequence ID" value="MFD1364443.1"/>
    <property type="molecule type" value="Genomic_DNA"/>
</dbReference>
<keyword evidence="3" id="KW-1185">Reference proteome</keyword>
<proteinExistence type="predicted"/>
<name>A0ABW4A1S0_9ACTN</name>
<evidence type="ECO:0000313" key="3">
    <source>
        <dbReference type="Proteomes" id="UP001597183"/>
    </source>
</evidence>
<dbReference type="RefSeq" id="WP_378078231.1">
    <property type="nucleotide sequence ID" value="NZ_JBHTMK010000005.1"/>
</dbReference>
<dbReference type="Proteomes" id="UP001597183">
    <property type="component" value="Unassembled WGS sequence"/>
</dbReference>
<keyword evidence="1" id="KW-1133">Transmembrane helix</keyword>
<organism evidence="2 3">
    <name type="scientific">Actinoplanes sichuanensis</name>
    <dbReference type="NCBI Taxonomy" id="512349"/>
    <lineage>
        <taxon>Bacteria</taxon>
        <taxon>Bacillati</taxon>
        <taxon>Actinomycetota</taxon>
        <taxon>Actinomycetes</taxon>
        <taxon>Micromonosporales</taxon>
        <taxon>Micromonosporaceae</taxon>
        <taxon>Actinoplanes</taxon>
    </lineage>
</organism>
<keyword evidence="1" id="KW-0812">Transmembrane</keyword>
<accession>A0ABW4A1S0</accession>
<evidence type="ECO:0000313" key="2">
    <source>
        <dbReference type="EMBL" id="MFD1364443.1"/>
    </source>
</evidence>
<reference evidence="3" key="1">
    <citation type="journal article" date="2019" name="Int. J. Syst. Evol. Microbiol.">
        <title>The Global Catalogue of Microorganisms (GCM) 10K type strain sequencing project: providing services to taxonomists for standard genome sequencing and annotation.</title>
        <authorList>
            <consortium name="The Broad Institute Genomics Platform"/>
            <consortium name="The Broad Institute Genome Sequencing Center for Infectious Disease"/>
            <person name="Wu L."/>
            <person name="Ma J."/>
        </authorList>
    </citation>
    <scope>NUCLEOTIDE SEQUENCE [LARGE SCALE GENOMIC DNA]</scope>
    <source>
        <strain evidence="3">CCM 7526</strain>
    </source>
</reference>
<keyword evidence="1" id="KW-0472">Membrane</keyword>
<feature type="transmembrane region" description="Helical" evidence="1">
    <location>
        <begin position="17"/>
        <end position="37"/>
    </location>
</feature>
<comment type="caution">
    <text evidence="2">The sequence shown here is derived from an EMBL/GenBank/DDBJ whole genome shotgun (WGS) entry which is preliminary data.</text>
</comment>
<gene>
    <name evidence="2" type="ORF">ACFQ5G_03680</name>
</gene>
<evidence type="ECO:0000256" key="1">
    <source>
        <dbReference type="SAM" id="Phobius"/>
    </source>
</evidence>